<evidence type="ECO:0000313" key="3">
    <source>
        <dbReference type="Proteomes" id="UP001328107"/>
    </source>
</evidence>
<feature type="non-terminal residue" evidence="2">
    <location>
        <position position="170"/>
    </location>
</feature>
<evidence type="ECO:0000313" key="2">
    <source>
        <dbReference type="EMBL" id="GMR32036.1"/>
    </source>
</evidence>
<keyword evidence="3" id="KW-1185">Reference proteome</keyword>
<feature type="compositionally biased region" description="Basic and acidic residues" evidence="1">
    <location>
        <begin position="137"/>
        <end position="170"/>
    </location>
</feature>
<dbReference type="Proteomes" id="UP001328107">
    <property type="component" value="Unassembled WGS sequence"/>
</dbReference>
<sequence length="170" mass="19662">MEGIPCGNRPTINYDLLEKLDDKCREEGMTDEEWAIRRIICTDPSQTMDYSRLTNYGRPFVSHFPSTIPTADVFSSSDEDEDEEESNEENVVVHSDPPPPQRPTSSTSSNGALIDRSTRENGVVKPKKKNPFNEALEIAKRNGEIEKKRKEEEEKRLREEEEKRMREDEE</sequence>
<feature type="compositionally biased region" description="Acidic residues" evidence="1">
    <location>
        <begin position="77"/>
        <end position="88"/>
    </location>
</feature>
<dbReference type="AlphaFoldDB" id="A0AAN4Z3R3"/>
<reference evidence="3" key="1">
    <citation type="submission" date="2022-10" db="EMBL/GenBank/DDBJ databases">
        <title>Genome assembly of Pristionchus species.</title>
        <authorList>
            <person name="Yoshida K."/>
            <person name="Sommer R.J."/>
        </authorList>
    </citation>
    <scope>NUCLEOTIDE SEQUENCE [LARGE SCALE GENOMIC DNA]</scope>
    <source>
        <strain evidence="3">RS5460</strain>
    </source>
</reference>
<protein>
    <submittedName>
        <fullName evidence="2">Uncharacterized protein</fullName>
    </submittedName>
</protein>
<evidence type="ECO:0000256" key="1">
    <source>
        <dbReference type="SAM" id="MobiDB-lite"/>
    </source>
</evidence>
<gene>
    <name evidence="2" type="ORF">PMAYCL1PPCAC_02231</name>
</gene>
<proteinExistence type="predicted"/>
<dbReference type="EMBL" id="BTRK01000001">
    <property type="protein sequence ID" value="GMR32036.1"/>
    <property type="molecule type" value="Genomic_DNA"/>
</dbReference>
<comment type="caution">
    <text evidence="2">The sequence shown here is derived from an EMBL/GenBank/DDBJ whole genome shotgun (WGS) entry which is preliminary data.</text>
</comment>
<name>A0AAN4Z3R3_9BILA</name>
<organism evidence="2 3">
    <name type="scientific">Pristionchus mayeri</name>
    <dbReference type="NCBI Taxonomy" id="1317129"/>
    <lineage>
        <taxon>Eukaryota</taxon>
        <taxon>Metazoa</taxon>
        <taxon>Ecdysozoa</taxon>
        <taxon>Nematoda</taxon>
        <taxon>Chromadorea</taxon>
        <taxon>Rhabditida</taxon>
        <taxon>Rhabditina</taxon>
        <taxon>Diplogasteromorpha</taxon>
        <taxon>Diplogasteroidea</taxon>
        <taxon>Neodiplogasteridae</taxon>
        <taxon>Pristionchus</taxon>
    </lineage>
</organism>
<accession>A0AAN4Z3R3</accession>
<feature type="region of interest" description="Disordered" evidence="1">
    <location>
        <begin position="65"/>
        <end position="170"/>
    </location>
</feature>